<dbReference type="GO" id="GO:0000155">
    <property type="term" value="F:phosphorelay sensor kinase activity"/>
    <property type="evidence" value="ECO:0007669"/>
    <property type="project" value="InterPro"/>
</dbReference>
<dbReference type="PANTHER" id="PTHR43065">
    <property type="entry name" value="SENSOR HISTIDINE KINASE"/>
    <property type="match status" value="1"/>
</dbReference>
<evidence type="ECO:0000313" key="11">
    <source>
        <dbReference type="EMBL" id="KYG66011.1"/>
    </source>
</evidence>
<dbReference type="OrthoDB" id="5287368at2"/>
<dbReference type="RefSeq" id="WP_061833577.1">
    <property type="nucleotide sequence ID" value="NZ_LUKE01000001.1"/>
</dbReference>
<feature type="transmembrane region" description="Helical" evidence="9">
    <location>
        <begin position="6"/>
        <end position="24"/>
    </location>
</feature>
<dbReference type="PANTHER" id="PTHR43065:SF46">
    <property type="entry name" value="C4-DICARBOXYLATE TRANSPORT SENSOR PROTEIN DCTB"/>
    <property type="match status" value="1"/>
</dbReference>
<evidence type="ECO:0000256" key="1">
    <source>
        <dbReference type="ARBA" id="ARBA00000085"/>
    </source>
</evidence>
<dbReference type="AlphaFoldDB" id="A0A150WNE2"/>
<dbReference type="PRINTS" id="PR00344">
    <property type="entry name" value="BCTRLSENSOR"/>
</dbReference>
<dbReference type="Gene3D" id="3.30.565.10">
    <property type="entry name" value="Histidine kinase-like ATPase, C-terminal domain"/>
    <property type="match status" value="1"/>
</dbReference>
<dbReference type="InterPro" id="IPR036097">
    <property type="entry name" value="HisK_dim/P_sf"/>
</dbReference>
<proteinExistence type="predicted"/>
<dbReference type="InterPro" id="IPR004358">
    <property type="entry name" value="Sig_transdc_His_kin-like_C"/>
</dbReference>
<accession>A0A150WNE2</accession>
<keyword evidence="9" id="KW-0472">Membrane</keyword>
<evidence type="ECO:0000256" key="4">
    <source>
        <dbReference type="ARBA" id="ARBA00022679"/>
    </source>
</evidence>
<dbReference type="InterPro" id="IPR003661">
    <property type="entry name" value="HisK_dim/P_dom"/>
</dbReference>
<dbReference type="InterPro" id="IPR036890">
    <property type="entry name" value="HATPase_C_sf"/>
</dbReference>
<sequence length="678" mass="73712">MKAKLIAVLVVIAAVFIGAVLWRTDSFVYGDRMSWVEAQTRTQLGSIQKSLATELKSLQRLVATFNADNFQKNKINWNSLSPYYAAASFSVSGTTLEPQMVLVKENSKAAAWTGEFVKAAIGNLDARGADLKYFVKPFQDSQRGRYVALVFIEGNRAYALFGSGEIFQSLIDSQRGSLSSFSIVTNNGLTVGHSVPEYLGTVMRDDPVFKEAQSAGATHGSNTFNLSSGEIFGMYESIPQSNLLVISSAPLQETMKGRTGLWWQFLLMGCGLVAVGTAAVVWVITPAEKRIEDLEAQVAAPRPAIMAASLPPVVKEKVIAPDPEIAKKEKMQASMKVASALAHEMSGPLASILGYTQTILAQSPSSDVTQSADSIIREARSARGVLDKLLGYAGEKSQEKNSLKLEGPLVKSLKAMDATFSMKGVKINKNIQETRALDLDVDGVIRALNNIFNNAVEAMERMPKKEITVNLFEDHQGVHLEIQDIGEGIDAANVQKVFDPFFTTRSFQNHMGLGLSVAFGILKQHHAEVSLESQRGQGTKVNILFKPSVQTTLAAPVAKKEPEAVLMSVDLPQLKVESVHREEAETAFAEVKATTPEVSPVDVNIESLLELPEAAPEITQDTSKMSFVEEEPIEPMKPVNLVTPPPTVDDATVVLAAPPKTSKLDSYHVEIRRPGKRI</sequence>
<keyword evidence="6 11" id="KW-0418">Kinase</keyword>
<keyword evidence="3" id="KW-0597">Phosphoprotein</keyword>
<keyword evidence="8" id="KW-0902">Two-component regulatory system</keyword>
<dbReference type="SUPFAM" id="SSF55874">
    <property type="entry name" value="ATPase domain of HSP90 chaperone/DNA topoisomerase II/histidine kinase"/>
    <property type="match status" value="1"/>
</dbReference>
<dbReference type="Gene3D" id="1.10.287.130">
    <property type="match status" value="1"/>
</dbReference>
<feature type="domain" description="Histidine kinase" evidence="10">
    <location>
        <begin position="340"/>
        <end position="549"/>
    </location>
</feature>
<dbReference type="EC" id="2.7.13.3" evidence="2"/>
<evidence type="ECO:0000313" key="12">
    <source>
        <dbReference type="Proteomes" id="UP000075320"/>
    </source>
</evidence>
<evidence type="ECO:0000256" key="2">
    <source>
        <dbReference type="ARBA" id="ARBA00012438"/>
    </source>
</evidence>
<evidence type="ECO:0000256" key="6">
    <source>
        <dbReference type="ARBA" id="ARBA00022777"/>
    </source>
</evidence>
<reference evidence="11 12" key="1">
    <citation type="submission" date="2016-03" db="EMBL/GenBank/DDBJ databases">
        <authorList>
            <person name="Ploux O."/>
        </authorList>
    </citation>
    <scope>NUCLEOTIDE SEQUENCE [LARGE SCALE GENOMIC DNA]</scope>
    <source>
        <strain evidence="11 12">R0</strain>
    </source>
</reference>
<keyword evidence="4" id="KW-0808">Transferase</keyword>
<dbReference type="SUPFAM" id="SSF47384">
    <property type="entry name" value="Homodimeric domain of signal transducing histidine kinase"/>
    <property type="match status" value="1"/>
</dbReference>
<evidence type="ECO:0000256" key="3">
    <source>
        <dbReference type="ARBA" id="ARBA00022553"/>
    </source>
</evidence>
<keyword evidence="12" id="KW-1185">Reference proteome</keyword>
<comment type="catalytic activity">
    <reaction evidence="1">
        <text>ATP + protein L-histidine = ADP + protein N-phospho-L-histidine.</text>
        <dbReference type="EC" id="2.7.13.3"/>
    </reaction>
</comment>
<dbReference type="SMART" id="SM00388">
    <property type="entry name" value="HisKA"/>
    <property type="match status" value="1"/>
</dbReference>
<dbReference type="EMBL" id="LUKE01000001">
    <property type="protein sequence ID" value="KYG66011.1"/>
    <property type="molecule type" value="Genomic_DNA"/>
</dbReference>
<evidence type="ECO:0000256" key="7">
    <source>
        <dbReference type="ARBA" id="ARBA00022840"/>
    </source>
</evidence>
<dbReference type="Proteomes" id="UP000075320">
    <property type="component" value="Unassembled WGS sequence"/>
</dbReference>
<protein>
    <recommendedName>
        <fullName evidence="2">histidine kinase</fullName>
        <ecNumber evidence="2">2.7.13.3</ecNumber>
    </recommendedName>
</protein>
<dbReference type="SMART" id="SM00387">
    <property type="entry name" value="HATPase_c"/>
    <property type="match status" value="1"/>
</dbReference>
<dbReference type="CDD" id="cd00082">
    <property type="entry name" value="HisKA"/>
    <property type="match status" value="1"/>
</dbReference>
<comment type="caution">
    <text evidence="11">The sequence shown here is derived from an EMBL/GenBank/DDBJ whole genome shotgun (WGS) entry which is preliminary data.</text>
</comment>
<dbReference type="Pfam" id="PF00512">
    <property type="entry name" value="HisKA"/>
    <property type="match status" value="1"/>
</dbReference>
<organism evidence="11 12">
    <name type="scientific">Bdellovibrio bacteriovorus</name>
    <dbReference type="NCBI Taxonomy" id="959"/>
    <lineage>
        <taxon>Bacteria</taxon>
        <taxon>Pseudomonadati</taxon>
        <taxon>Bdellovibrionota</taxon>
        <taxon>Bdellovibrionia</taxon>
        <taxon>Bdellovibrionales</taxon>
        <taxon>Pseudobdellovibrionaceae</taxon>
        <taxon>Bdellovibrio</taxon>
    </lineage>
</organism>
<dbReference type="PROSITE" id="PS50109">
    <property type="entry name" value="HIS_KIN"/>
    <property type="match status" value="1"/>
</dbReference>
<keyword evidence="9" id="KW-0812">Transmembrane</keyword>
<keyword evidence="5" id="KW-0547">Nucleotide-binding</keyword>
<keyword evidence="7" id="KW-0067">ATP-binding</keyword>
<feature type="transmembrane region" description="Helical" evidence="9">
    <location>
        <begin position="261"/>
        <end position="284"/>
    </location>
</feature>
<dbReference type="GO" id="GO:0005524">
    <property type="term" value="F:ATP binding"/>
    <property type="evidence" value="ECO:0007669"/>
    <property type="project" value="UniProtKB-KW"/>
</dbReference>
<dbReference type="Pfam" id="PF02518">
    <property type="entry name" value="HATPase_c"/>
    <property type="match status" value="1"/>
</dbReference>
<dbReference type="InterPro" id="IPR005467">
    <property type="entry name" value="His_kinase_dom"/>
</dbReference>
<evidence type="ECO:0000256" key="5">
    <source>
        <dbReference type="ARBA" id="ARBA00022741"/>
    </source>
</evidence>
<keyword evidence="9" id="KW-1133">Transmembrane helix</keyword>
<evidence type="ECO:0000256" key="9">
    <source>
        <dbReference type="SAM" id="Phobius"/>
    </source>
</evidence>
<dbReference type="InterPro" id="IPR003594">
    <property type="entry name" value="HATPase_dom"/>
</dbReference>
<evidence type="ECO:0000256" key="8">
    <source>
        <dbReference type="ARBA" id="ARBA00023012"/>
    </source>
</evidence>
<name>A0A150WNE2_BDEBC</name>
<gene>
    <name evidence="11" type="ORF">AZI86_02780</name>
</gene>
<evidence type="ECO:0000259" key="10">
    <source>
        <dbReference type="PROSITE" id="PS50109"/>
    </source>
</evidence>